<keyword evidence="9" id="KW-1185">Reference proteome</keyword>
<dbReference type="InterPro" id="IPR037294">
    <property type="entry name" value="ABC_BtuC-like"/>
</dbReference>
<evidence type="ECO:0000256" key="5">
    <source>
        <dbReference type="ARBA" id="ARBA00023136"/>
    </source>
</evidence>
<dbReference type="eggNOG" id="COG1108">
    <property type="taxonomic scope" value="Bacteria"/>
</dbReference>
<protein>
    <recommendedName>
        <fullName evidence="10">Zinc ABC transporter permease</fullName>
    </recommendedName>
</protein>
<evidence type="ECO:0000256" key="4">
    <source>
        <dbReference type="ARBA" id="ARBA00022989"/>
    </source>
</evidence>
<dbReference type="GO" id="GO:0043190">
    <property type="term" value="C:ATP-binding cassette (ABC) transporter complex"/>
    <property type="evidence" value="ECO:0007669"/>
    <property type="project" value="InterPro"/>
</dbReference>
<dbReference type="GO" id="GO:0055085">
    <property type="term" value="P:transmembrane transport"/>
    <property type="evidence" value="ECO:0007669"/>
    <property type="project" value="InterPro"/>
</dbReference>
<feature type="transmembrane region" description="Helical" evidence="7">
    <location>
        <begin position="179"/>
        <end position="197"/>
    </location>
</feature>
<dbReference type="Proteomes" id="UP000028945">
    <property type="component" value="Chromosome"/>
</dbReference>
<feature type="transmembrane region" description="Helical" evidence="7">
    <location>
        <begin position="227"/>
        <end position="246"/>
    </location>
</feature>
<gene>
    <name evidence="8" type="ORF">IX83_00455</name>
</gene>
<dbReference type="Gene3D" id="1.10.3470.10">
    <property type="entry name" value="ABC transporter involved in vitamin B12 uptake, BtuC"/>
    <property type="match status" value="1"/>
</dbReference>
<feature type="transmembrane region" description="Helical" evidence="7">
    <location>
        <begin position="139"/>
        <end position="158"/>
    </location>
</feature>
<comment type="subcellular location">
    <subcellularLocation>
        <location evidence="6">Cell membrane</location>
        <topology evidence="6">Multi-pass membrane protein</topology>
    </subcellularLocation>
    <subcellularLocation>
        <location evidence="1">Membrane</location>
        <topology evidence="1">Multi-pass membrane protein</topology>
    </subcellularLocation>
</comment>
<proteinExistence type="inferred from homology"/>
<feature type="transmembrane region" description="Helical" evidence="7">
    <location>
        <begin position="252"/>
        <end position="271"/>
    </location>
</feature>
<dbReference type="STRING" id="1072685.IX83_00455"/>
<sequence length="279" mass="29541">MYSLLIAPFVEYDFMRRALLGGLFLALSSAPLGTFLLLRRMSLVADSMSHAILPGVALGFLISGNSIVAMASGGLVAGLVVAVLAGLVTRYTNMKADASFGSFYIISLSLGVLLLSLKGSNMDLVHVLFGTILGLDNDSLMFMMIVSGLTTLVIAIIYRPLLIECFDPIFFQSEGGKGSLVHLFYLVLLVINLVAGFQVLGTLMVVGMMLLPASAASLMVKTVGKQMIAAVLIGAVSVYVGLAVSFHHTMPSSSGIMLTAGLIYILALLMGKRGVLKRR</sequence>
<reference evidence="8 9" key="1">
    <citation type="journal article" date="2014" name="BMC Genomics">
        <title>A genomic perspective on a new bacterial genus and species from the Alcaligenaceae family, Basilea psittacipulmonis.</title>
        <authorList>
            <person name="Whiteson K.L."/>
            <person name="Hernandez D."/>
            <person name="Lazarevic V."/>
            <person name="Gaia N."/>
            <person name="Farinelli L."/>
            <person name="Francois P."/>
            <person name="Pilo P."/>
            <person name="Frey J."/>
            <person name="Schrenzel J."/>
        </authorList>
    </citation>
    <scope>NUCLEOTIDE SEQUENCE [LARGE SCALE GENOMIC DNA]</scope>
    <source>
        <strain evidence="8 9">DSM 24701</strain>
    </source>
</reference>
<dbReference type="PANTHER" id="PTHR30477">
    <property type="entry name" value="ABC-TRANSPORTER METAL-BINDING PROTEIN"/>
    <property type="match status" value="1"/>
</dbReference>
<dbReference type="AlphaFoldDB" id="A0A077DCU2"/>
<dbReference type="Pfam" id="PF00950">
    <property type="entry name" value="ABC-3"/>
    <property type="match status" value="1"/>
</dbReference>
<keyword evidence="3 6" id="KW-0812">Transmembrane</keyword>
<keyword evidence="4 7" id="KW-1133">Transmembrane helix</keyword>
<keyword evidence="6" id="KW-0813">Transport</keyword>
<dbReference type="SUPFAM" id="SSF81345">
    <property type="entry name" value="ABC transporter involved in vitamin B12 uptake, BtuC"/>
    <property type="match status" value="1"/>
</dbReference>
<keyword evidence="5 7" id="KW-0472">Membrane</keyword>
<dbReference type="KEGG" id="bpsi:IX83_00455"/>
<feature type="transmembrane region" description="Helical" evidence="7">
    <location>
        <begin position="100"/>
        <end position="119"/>
    </location>
</feature>
<dbReference type="GO" id="GO:0010043">
    <property type="term" value="P:response to zinc ion"/>
    <property type="evidence" value="ECO:0007669"/>
    <property type="project" value="TreeGrafter"/>
</dbReference>
<evidence type="ECO:0000256" key="1">
    <source>
        <dbReference type="ARBA" id="ARBA00004141"/>
    </source>
</evidence>
<dbReference type="InterPro" id="IPR001626">
    <property type="entry name" value="ABC_TroCD"/>
</dbReference>
<evidence type="ECO:0000313" key="8">
    <source>
        <dbReference type="EMBL" id="AIL31996.1"/>
    </source>
</evidence>
<dbReference type="RefSeq" id="WP_038497886.1">
    <property type="nucleotide sequence ID" value="NZ_AFWK01000051.1"/>
</dbReference>
<name>A0A077DCU2_9BURK</name>
<dbReference type="EMBL" id="CP009238">
    <property type="protein sequence ID" value="AIL31996.1"/>
    <property type="molecule type" value="Genomic_DNA"/>
</dbReference>
<dbReference type="PANTHER" id="PTHR30477:SF13">
    <property type="entry name" value="IRON TRANSPORT SYSTEM MEMBRANE PROTEIN HI_0360-RELATED"/>
    <property type="match status" value="1"/>
</dbReference>
<comment type="similarity">
    <text evidence="2 6">Belongs to the ABC-3 integral membrane protein family.</text>
</comment>
<evidence type="ECO:0000256" key="2">
    <source>
        <dbReference type="ARBA" id="ARBA00008034"/>
    </source>
</evidence>
<evidence type="ECO:0000313" key="9">
    <source>
        <dbReference type="Proteomes" id="UP000028945"/>
    </source>
</evidence>
<feature type="transmembrane region" description="Helical" evidence="7">
    <location>
        <begin position="203"/>
        <end position="220"/>
    </location>
</feature>
<dbReference type="HOGENOM" id="CLU_028808_4_2_4"/>
<organism evidence="8 9">
    <name type="scientific">Basilea psittacipulmonis DSM 24701</name>
    <dbReference type="NCBI Taxonomy" id="1072685"/>
    <lineage>
        <taxon>Bacteria</taxon>
        <taxon>Pseudomonadati</taxon>
        <taxon>Pseudomonadota</taxon>
        <taxon>Betaproteobacteria</taxon>
        <taxon>Burkholderiales</taxon>
        <taxon>Alcaligenaceae</taxon>
        <taxon>Basilea</taxon>
    </lineage>
</organism>
<evidence type="ECO:0008006" key="10">
    <source>
        <dbReference type="Google" id="ProtNLM"/>
    </source>
</evidence>
<dbReference type="OrthoDB" id="9804300at2"/>
<evidence type="ECO:0000256" key="6">
    <source>
        <dbReference type="RuleBase" id="RU003943"/>
    </source>
</evidence>
<accession>A0A077DCU2</accession>
<evidence type="ECO:0000256" key="3">
    <source>
        <dbReference type="ARBA" id="ARBA00022692"/>
    </source>
</evidence>
<evidence type="ECO:0000256" key="7">
    <source>
        <dbReference type="SAM" id="Phobius"/>
    </source>
</evidence>
<feature type="transmembrane region" description="Helical" evidence="7">
    <location>
        <begin position="18"/>
        <end position="38"/>
    </location>
</feature>
<feature type="transmembrane region" description="Helical" evidence="7">
    <location>
        <begin position="68"/>
        <end position="88"/>
    </location>
</feature>